<dbReference type="AlphaFoldDB" id="A0A401H3E2"/>
<accession>A0A401H3E2</accession>
<feature type="region of interest" description="Disordered" evidence="1">
    <location>
        <begin position="19"/>
        <end position="45"/>
    </location>
</feature>
<protein>
    <submittedName>
        <fullName evidence="2">Uncharacterized protein</fullName>
    </submittedName>
</protein>
<keyword evidence="3" id="KW-1185">Reference proteome</keyword>
<comment type="caution">
    <text evidence="2">The sequence shown here is derived from an EMBL/GenBank/DDBJ whole genome shotgun (WGS) entry which is preliminary data.</text>
</comment>
<sequence>MVSSDSGFSVGFGKEVRDVIGGEGGSYNPPYSRDDDGLPTFDVDSKLGPGDINIRQFEPCGICPFDGEEPNTLD</sequence>
<dbReference type="RefSeq" id="XP_027619860.1">
    <property type="nucleotide sequence ID" value="XM_027764059.1"/>
</dbReference>
<dbReference type="GeneID" id="38785864"/>
<reference evidence="2 3" key="1">
    <citation type="journal article" date="2018" name="Sci. Rep.">
        <title>Genome sequence of the cauliflower mushroom Sparassis crispa (Hanabiratake) and its association with beneficial usage.</title>
        <authorList>
            <person name="Kiyama R."/>
            <person name="Furutani Y."/>
            <person name="Kawaguchi K."/>
            <person name="Nakanishi T."/>
        </authorList>
    </citation>
    <scope>NUCLEOTIDE SEQUENCE [LARGE SCALE GENOMIC DNA]</scope>
</reference>
<evidence type="ECO:0000313" key="3">
    <source>
        <dbReference type="Proteomes" id="UP000287166"/>
    </source>
</evidence>
<dbReference type="InParanoid" id="A0A401H3E2"/>
<dbReference type="Proteomes" id="UP000287166">
    <property type="component" value="Unassembled WGS sequence"/>
</dbReference>
<name>A0A401H3E2_9APHY</name>
<gene>
    <name evidence="2" type="ORF">SCP_1403550</name>
</gene>
<evidence type="ECO:0000313" key="2">
    <source>
        <dbReference type="EMBL" id="GBE88947.1"/>
    </source>
</evidence>
<dbReference type="EMBL" id="BFAD01000014">
    <property type="protein sequence ID" value="GBE88947.1"/>
    <property type="molecule type" value="Genomic_DNA"/>
</dbReference>
<proteinExistence type="predicted"/>
<organism evidence="2 3">
    <name type="scientific">Sparassis crispa</name>
    <dbReference type="NCBI Taxonomy" id="139825"/>
    <lineage>
        <taxon>Eukaryota</taxon>
        <taxon>Fungi</taxon>
        <taxon>Dikarya</taxon>
        <taxon>Basidiomycota</taxon>
        <taxon>Agaricomycotina</taxon>
        <taxon>Agaricomycetes</taxon>
        <taxon>Polyporales</taxon>
        <taxon>Sparassidaceae</taxon>
        <taxon>Sparassis</taxon>
    </lineage>
</organism>
<evidence type="ECO:0000256" key="1">
    <source>
        <dbReference type="SAM" id="MobiDB-lite"/>
    </source>
</evidence>